<sequence length="142" mass="16567">MHDIIKDNNVTHVDFLSLDVEDHEPYVLQTLPEEEDGLTIDVILIENEKQSNKPHCHLSNLLRYPLWNRGYGLVGFHGTPQGDDLWVKMNRHNLWRTHLVHARNHTEMELARKGAYAVASSQYDSALVTKLLQRFKWRGRDS</sequence>
<proteinExistence type="predicted"/>
<evidence type="ECO:0000313" key="1">
    <source>
        <dbReference type="EMBL" id="CAD8996332.1"/>
    </source>
</evidence>
<protein>
    <recommendedName>
        <fullName evidence="2">Methyltransferase FkbM domain-containing protein</fullName>
    </recommendedName>
</protein>
<dbReference type="EMBL" id="HBGA01019015">
    <property type="protein sequence ID" value="CAD8996332.1"/>
    <property type="molecule type" value="Transcribed_RNA"/>
</dbReference>
<accession>A0A7S1HZQ9</accession>
<reference evidence="1" key="1">
    <citation type="submission" date="2021-01" db="EMBL/GenBank/DDBJ databases">
        <authorList>
            <person name="Corre E."/>
            <person name="Pelletier E."/>
            <person name="Niang G."/>
            <person name="Scheremetjew M."/>
            <person name="Finn R."/>
            <person name="Kale V."/>
            <person name="Holt S."/>
            <person name="Cochrane G."/>
            <person name="Meng A."/>
            <person name="Brown T."/>
            <person name="Cohen L."/>
        </authorList>
    </citation>
    <scope>NUCLEOTIDE SEQUENCE</scope>
    <source>
        <strain evidence="1">NIES-381</strain>
    </source>
</reference>
<gene>
    <name evidence="1" type="ORF">EGYM00392_LOCUS7392</name>
</gene>
<evidence type="ECO:0008006" key="2">
    <source>
        <dbReference type="Google" id="ProtNLM"/>
    </source>
</evidence>
<name>A0A7S1HZQ9_9EUGL</name>
<organism evidence="1">
    <name type="scientific">Eutreptiella gymnastica</name>
    <dbReference type="NCBI Taxonomy" id="73025"/>
    <lineage>
        <taxon>Eukaryota</taxon>
        <taxon>Discoba</taxon>
        <taxon>Euglenozoa</taxon>
        <taxon>Euglenida</taxon>
        <taxon>Spirocuta</taxon>
        <taxon>Euglenophyceae</taxon>
        <taxon>Eutreptiales</taxon>
        <taxon>Eutreptiaceae</taxon>
        <taxon>Eutreptiella</taxon>
    </lineage>
</organism>
<dbReference type="AlphaFoldDB" id="A0A7S1HZQ9"/>